<dbReference type="OrthoDB" id="164329at2"/>
<sequence length="110" mass="13146">MKINEKVEQEISVVEKMIEIYCQQHKHTKKGLCKECNEILTYAKGQINRCPHMKDKTFCSTCKTHCYKPVMREKIRMIMRYSGPRLLMYHPILTIKHGLNTWNQKKANKF</sequence>
<protein>
    <submittedName>
        <fullName evidence="1">Nitrous oxide-stimulated promoter family protein</fullName>
    </submittedName>
</protein>
<keyword evidence="2" id="KW-1185">Reference proteome</keyword>
<dbReference type="Pfam" id="PF11756">
    <property type="entry name" value="YgbA_NO"/>
    <property type="match status" value="1"/>
</dbReference>
<gene>
    <name evidence="1" type="ORF">F7O84_15620</name>
</gene>
<evidence type="ECO:0000313" key="1">
    <source>
        <dbReference type="EMBL" id="KAB1435805.1"/>
    </source>
</evidence>
<dbReference type="Proteomes" id="UP000461768">
    <property type="component" value="Unassembled WGS sequence"/>
</dbReference>
<dbReference type="AlphaFoldDB" id="A0A7V7QI30"/>
<reference evidence="1 2" key="1">
    <citation type="submission" date="2019-09" db="EMBL/GenBank/DDBJ databases">
        <authorList>
            <person name="Valk L.C."/>
        </authorList>
    </citation>
    <scope>NUCLEOTIDE SEQUENCE [LARGE SCALE GENOMIC DNA]</scope>
    <source>
        <strain evidence="1">GalUA</strain>
    </source>
</reference>
<accession>A0A7V7QI30</accession>
<dbReference type="EMBL" id="WAGX01000007">
    <property type="protein sequence ID" value="KAB1435805.1"/>
    <property type="molecule type" value="Genomic_DNA"/>
</dbReference>
<dbReference type="RefSeq" id="WP_151147368.1">
    <property type="nucleotide sequence ID" value="NZ_WAGX01000007.1"/>
</dbReference>
<comment type="caution">
    <text evidence="1">The sequence shown here is derived from an EMBL/GenBank/DDBJ whole genome shotgun (WGS) entry which is preliminary data.</text>
</comment>
<proteinExistence type="predicted"/>
<reference evidence="1 2" key="2">
    <citation type="submission" date="2020-02" db="EMBL/GenBank/DDBJ databases">
        <title>Candidatus Galacturonibacter soehngenii shows hetero-acetogenic catabolism of galacturonic acid but lacks a canonical carbon monoxide dehydrogenase/acetyl-CoA synthase complex.</title>
        <authorList>
            <person name="Diender M."/>
            <person name="Stouten G.R."/>
            <person name="Petersen J.F."/>
            <person name="Nielsen P.H."/>
            <person name="Dueholm M.S."/>
            <person name="Pronk J.T."/>
            <person name="Van Loosdrecht M.C.M."/>
        </authorList>
    </citation>
    <scope>NUCLEOTIDE SEQUENCE [LARGE SCALE GENOMIC DNA]</scope>
    <source>
        <strain evidence="1">GalUA</strain>
    </source>
</reference>
<organism evidence="1 2">
    <name type="scientific">Candidatus Galacturonatibacter soehngenii</name>
    <dbReference type="NCBI Taxonomy" id="2307010"/>
    <lineage>
        <taxon>Bacteria</taxon>
        <taxon>Bacillati</taxon>
        <taxon>Bacillota</taxon>
        <taxon>Clostridia</taxon>
        <taxon>Lachnospirales</taxon>
        <taxon>Lachnospiraceae</taxon>
        <taxon>Candidatus Galacturonatibacter</taxon>
    </lineage>
</organism>
<name>A0A7V7QI30_9FIRM</name>
<evidence type="ECO:0000313" key="2">
    <source>
        <dbReference type="Proteomes" id="UP000461768"/>
    </source>
</evidence>
<dbReference type="InterPro" id="IPR020483">
    <property type="entry name" value="Uncharacterised_YgbA"/>
</dbReference>
<dbReference type="NCBIfam" id="NF007714">
    <property type="entry name" value="PRK10410.1-2"/>
    <property type="match status" value="1"/>
</dbReference>